<dbReference type="AlphaFoldDB" id="A0A9N7RL05"/>
<dbReference type="Proteomes" id="UP001153555">
    <property type="component" value="Unassembled WGS sequence"/>
</dbReference>
<dbReference type="Pfam" id="PF17834">
    <property type="entry name" value="GHD"/>
    <property type="match status" value="1"/>
</dbReference>
<dbReference type="OrthoDB" id="1746053at2759"/>
<comment type="caution">
    <text evidence="2">The sequence shown here is derived from an EMBL/GenBank/DDBJ whole genome shotgun (WGS) entry which is preliminary data.</text>
</comment>
<dbReference type="GO" id="GO:0004553">
    <property type="term" value="F:hydrolase activity, hydrolyzing O-glycosyl compounds"/>
    <property type="evidence" value="ECO:0007669"/>
    <property type="project" value="InterPro"/>
</dbReference>
<evidence type="ECO:0000313" key="3">
    <source>
        <dbReference type="Proteomes" id="UP001153555"/>
    </source>
</evidence>
<reference evidence="2" key="1">
    <citation type="submission" date="2019-12" db="EMBL/GenBank/DDBJ databases">
        <authorList>
            <person name="Scholes J."/>
        </authorList>
    </citation>
    <scope>NUCLEOTIDE SEQUENCE</scope>
</reference>
<gene>
    <name evidence="2" type="ORF">SHERM_29090</name>
</gene>
<organism evidence="2 3">
    <name type="scientific">Striga hermonthica</name>
    <name type="common">Purple witchweed</name>
    <name type="synonym">Buchnera hermonthica</name>
    <dbReference type="NCBI Taxonomy" id="68872"/>
    <lineage>
        <taxon>Eukaryota</taxon>
        <taxon>Viridiplantae</taxon>
        <taxon>Streptophyta</taxon>
        <taxon>Embryophyta</taxon>
        <taxon>Tracheophyta</taxon>
        <taxon>Spermatophyta</taxon>
        <taxon>Magnoliopsida</taxon>
        <taxon>eudicotyledons</taxon>
        <taxon>Gunneridae</taxon>
        <taxon>Pentapetalae</taxon>
        <taxon>asterids</taxon>
        <taxon>lamiids</taxon>
        <taxon>Lamiales</taxon>
        <taxon>Orobanchaceae</taxon>
        <taxon>Buchnereae</taxon>
        <taxon>Striga</taxon>
    </lineage>
</organism>
<dbReference type="EMBL" id="CACSLK010027842">
    <property type="protein sequence ID" value="CAA0833834.1"/>
    <property type="molecule type" value="Genomic_DNA"/>
</dbReference>
<accession>A0A9N7RL05</accession>
<dbReference type="PANTHER" id="PTHR23421">
    <property type="entry name" value="BETA-GALACTOSIDASE RELATED"/>
    <property type="match status" value="1"/>
</dbReference>
<protein>
    <submittedName>
        <fullName evidence="2">Beta-galactosidase 3</fullName>
    </submittedName>
</protein>
<proteinExistence type="predicted"/>
<feature type="domain" description="Beta-galactosidase beta-sandwich" evidence="1">
    <location>
        <begin position="1"/>
        <end position="56"/>
    </location>
</feature>
<evidence type="ECO:0000259" key="1">
    <source>
        <dbReference type="Pfam" id="PF17834"/>
    </source>
</evidence>
<dbReference type="GO" id="GO:0005975">
    <property type="term" value="P:carbohydrate metabolic process"/>
    <property type="evidence" value="ECO:0007669"/>
    <property type="project" value="InterPro"/>
</dbReference>
<sequence length="114" mass="12905">AYVYHSSSSECAAFLSNYDTENVVKVFFNNRHYKLHPKSISILANCQDVIFNTAVVGVQTSHMRMISSGIEFSGWESFNEDLTSSDGSSTFTARGLMEQIDVTNDYTDYLWYTT</sequence>
<dbReference type="InterPro" id="IPR041392">
    <property type="entry name" value="GHD"/>
</dbReference>
<evidence type="ECO:0000313" key="2">
    <source>
        <dbReference type="EMBL" id="CAA0833834.1"/>
    </source>
</evidence>
<keyword evidence="3" id="KW-1185">Reference proteome</keyword>
<dbReference type="InterPro" id="IPR001944">
    <property type="entry name" value="Glycoside_Hdrlase_35"/>
</dbReference>
<feature type="non-terminal residue" evidence="2">
    <location>
        <position position="1"/>
    </location>
</feature>
<name>A0A9N7RL05_STRHE</name>
<feature type="non-terminal residue" evidence="2">
    <location>
        <position position="114"/>
    </location>
</feature>